<feature type="compositionally biased region" description="Basic and acidic residues" evidence="1">
    <location>
        <begin position="1"/>
        <end position="11"/>
    </location>
</feature>
<proteinExistence type="predicted"/>
<gene>
    <name evidence="2" type="ORF">FRX31_006684</name>
</gene>
<keyword evidence="3" id="KW-1185">Reference proteome</keyword>
<name>A0A7J6X1Y1_THATH</name>
<reference evidence="2 3" key="1">
    <citation type="submission" date="2020-06" db="EMBL/GenBank/DDBJ databases">
        <title>Transcriptomic and genomic resources for Thalictrum thalictroides and T. hernandezii: Facilitating candidate gene discovery in an emerging model plant lineage.</title>
        <authorList>
            <person name="Arias T."/>
            <person name="Riano-Pachon D.M."/>
            <person name="Di Stilio V.S."/>
        </authorList>
    </citation>
    <scope>NUCLEOTIDE SEQUENCE [LARGE SCALE GENOMIC DNA]</scope>
    <source>
        <strain evidence="3">cv. WT478/WT964</strain>
        <tissue evidence="2">Leaves</tissue>
    </source>
</reference>
<evidence type="ECO:0000313" key="2">
    <source>
        <dbReference type="EMBL" id="KAF5203729.1"/>
    </source>
</evidence>
<evidence type="ECO:0000256" key="1">
    <source>
        <dbReference type="SAM" id="MobiDB-lite"/>
    </source>
</evidence>
<organism evidence="2 3">
    <name type="scientific">Thalictrum thalictroides</name>
    <name type="common">Rue-anemone</name>
    <name type="synonym">Anemone thalictroides</name>
    <dbReference type="NCBI Taxonomy" id="46969"/>
    <lineage>
        <taxon>Eukaryota</taxon>
        <taxon>Viridiplantae</taxon>
        <taxon>Streptophyta</taxon>
        <taxon>Embryophyta</taxon>
        <taxon>Tracheophyta</taxon>
        <taxon>Spermatophyta</taxon>
        <taxon>Magnoliopsida</taxon>
        <taxon>Ranunculales</taxon>
        <taxon>Ranunculaceae</taxon>
        <taxon>Thalictroideae</taxon>
        <taxon>Thalictrum</taxon>
    </lineage>
</organism>
<feature type="region of interest" description="Disordered" evidence="1">
    <location>
        <begin position="1"/>
        <end position="33"/>
    </location>
</feature>
<dbReference type="Proteomes" id="UP000554482">
    <property type="component" value="Unassembled WGS sequence"/>
</dbReference>
<dbReference type="AlphaFoldDB" id="A0A7J6X1Y1"/>
<accession>A0A7J6X1Y1</accession>
<comment type="caution">
    <text evidence="2">The sequence shown here is derived from an EMBL/GenBank/DDBJ whole genome shotgun (WGS) entry which is preliminary data.</text>
</comment>
<evidence type="ECO:0000313" key="3">
    <source>
        <dbReference type="Proteomes" id="UP000554482"/>
    </source>
</evidence>
<sequence>MWHAFPRDSGRLTHSRRPSALLRPLPAPGQPTLQQLNRCRAPATCSNRTLGSEPFRGLELSSSAGPEQFFLSSSLL</sequence>
<dbReference type="EMBL" id="JABWDY010006377">
    <property type="protein sequence ID" value="KAF5203729.1"/>
    <property type="molecule type" value="Genomic_DNA"/>
</dbReference>
<protein>
    <submittedName>
        <fullName evidence="2">Uncharacterized protein</fullName>
    </submittedName>
</protein>